<organism evidence="2 3">
    <name type="scientific">Streptomyces odorifer</name>
    <dbReference type="NCBI Taxonomy" id="53450"/>
    <lineage>
        <taxon>Bacteria</taxon>
        <taxon>Bacillati</taxon>
        <taxon>Actinomycetota</taxon>
        <taxon>Actinomycetes</taxon>
        <taxon>Kitasatosporales</taxon>
        <taxon>Streptomycetaceae</taxon>
        <taxon>Streptomyces</taxon>
        <taxon>Streptomyces albidoflavus group</taxon>
    </lineage>
</organism>
<evidence type="ECO:0000313" key="2">
    <source>
        <dbReference type="EMBL" id="NUV30868.1"/>
    </source>
</evidence>
<keyword evidence="1" id="KW-0812">Transmembrane</keyword>
<keyword evidence="1" id="KW-0472">Membrane</keyword>
<keyword evidence="3" id="KW-1185">Reference proteome</keyword>
<dbReference type="RefSeq" id="WP_175457137.1">
    <property type="nucleotide sequence ID" value="NZ_JAANNT010000020.1"/>
</dbReference>
<name>A0A7Y6F3E4_9ACTN</name>
<evidence type="ECO:0000256" key="1">
    <source>
        <dbReference type="SAM" id="Phobius"/>
    </source>
</evidence>
<comment type="caution">
    <text evidence="2">The sequence shown here is derived from an EMBL/GenBank/DDBJ whole genome shotgun (WGS) entry which is preliminary data.</text>
</comment>
<dbReference type="SUPFAM" id="SSF52540">
    <property type="entry name" value="P-loop containing nucleoside triphosphate hydrolases"/>
    <property type="match status" value="1"/>
</dbReference>
<feature type="transmembrane region" description="Helical" evidence="1">
    <location>
        <begin position="34"/>
        <end position="52"/>
    </location>
</feature>
<evidence type="ECO:0000313" key="3">
    <source>
        <dbReference type="Proteomes" id="UP000540128"/>
    </source>
</evidence>
<dbReference type="Proteomes" id="UP000540128">
    <property type="component" value="Unassembled WGS sequence"/>
</dbReference>
<keyword evidence="1" id="KW-1133">Transmembrane helix</keyword>
<protein>
    <submittedName>
        <fullName evidence="2">ATP/GTP-binding protein</fullName>
    </submittedName>
</protein>
<dbReference type="Gene3D" id="3.40.50.300">
    <property type="entry name" value="P-loop containing nucleotide triphosphate hydrolases"/>
    <property type="match status" value="1"/>
</dbReference>
<reference evidence="2 3" key="1">
    <citation type="submission" date="2020-03" db="EMBL/GenBank/DDBJ databases">
        <title>Complete genome sequence of sixteen Streptomyces strains facilitates identification of candidate genes involved in plant growth-promotion in grain legumes and cereals.</title>
        <authorList>
            <person name="Gopalakrishnan S."/>
            <person name="Thakur V."/>
            <person name="Saxena R."/>
            <person name="Vadlamudi S."/>
            <person name="Purohit S."/>
            <person name="Kumar V."/>
            <person name="Rathore A."/>
            <person name="Chitikineni A."/>
            <person name="Varshney R.K."/>
        </authorList>
    </citation>
    <scope>NUCLEOTIDE SEQUENCE [LARGE SCALE GENOMIC DNA]</scope>
    <source>
        <strain evidence="2 3">KAI-180</strain>
    </source>
</reference>
<dbReference type="AlphaFoldDB" id="A0A7Y6F3E4"/>
<dbReference type="InterPro" id="IPR027417">
    <property type="entry name" value="P-loop_NTPase"/>
</dbReference>
<proteinExistence type="predicted"/>
<sequence length="856" mass="93960">MGTSGTVTAMPVADGVVAALSWLFSLLEWGRDNVWWWAPLGAVLAVGGYAGLRRLADHASQERTAVMLKPRRGFEPSPEEIHRYGIQLLRASGAGPWWVPRRARTVRVRLHGDGVRALTYTVEAPAGAALLLRHSPFGEDVEVSTVPVGRRVKGRHRVRAEFILRGGGPAETSLREVPAIPDPLQPLVNALSDMRADLHDVAEVCFDIQRPSPSRLRLKRNSAVSKARSERWREAARASRWQRMNAGGGFAQAWSGGAGRPAGGSLVLSPEQVDRKEALGKLADETPVVRVQVLVRCSSDIEGRARARLQQIQAAMDVSSGSARWSMRGWRFGPVAVTSDHQPWRGAFDHRWQTGQAAPPSANWVAVEELAGWLKPLTVHTRVPLLEGEVPTFQVGNPGLVLQGWYRSVDGRRRLLATVESETLFEVAIGKAGWGKTERALCQAVGLAHSGRGLAIMDPHGDTWARAAPYLAHQHIAERALLIDLADRGAKSPLAAWNPLSVDDGTDAHRVVADTVDTVAHTLGWSAATAPRGLTIFTQAVRALVAVNEAACHAGSPECQTTLFQMDPLFNDAGFRDRVLARLPEDERKWWQTVFPTLPADAASIVLNPISRLASDPVSRAFLGQPVGSYQMRRAMDEQQVMWIMPQGGGPTSQLITTLILRDIQRAAYSRRDTPAGERVPFRLYLDELRTLLSGGAETVAQLTEEARKFGLRLHGMSQLLQRLPEDVRDTLLQNASTLSSTAGSTRAISLMTAEWGELVSPGQVADLARYRHYMTMTVRGERVGPVLVEGPVLEEVFKDQERRQHVPALNREALKNAGAQPRGQLLAQARDHQETVRAWLSQTTQTKTPQLKGYR</sequence>
<dbReference type="EMBL" id="JAANNT010000020">
    <property type="protein sequence ID" value="NUV30868.1"/>
    <property type="molecule type" value="Genomic_DNA"/>
</dbReference>
<gene>
    <name evidence="2" type="ORF">G6W59_21590</name>
</gene>
<feature type="transmembrane region" description="Helical" evidence="1">
    <location>
        <begin position="6"/>
        <end position="27"/>
    </location>
</feature>
<accession>A0A7Y6F3E4</accession>